<dbReference type="Proteomes" id="UP001492380">
    <property type="component" value="Unassembled WGS sequence"/>
</dbReference>
<sequence>MAAIPASPVQVSKANTGGSGGAQPPRTPNDFHGKRTEHAGVNKNSTFWSDKCLRCGMRAHGEWTQCKRSCRFCERDDHIGARCPRKSVAFYKNYGIGGPSGSQHEPTRQDMTNARPQPNGQGGSQGHNFQSPPVGPPDSVSSSAPASVFGPPPASPFAPPPVSASIHPPPPPPFPRTAPAPAQPHQPAHPMNGVAQPAPPDANAMRGLIVENEGLLAMSFRMRNEVACLQQRLAAAEQHPPPMVDGRLQAENAALRQNLQAAEDEVRFKDAEMADLRQHLQAAEDSVSSMDAEMEVLQHKLREAKQNRHTEGQCLRAEIAELQQKVRSADDRATAAQKGWSADKAKWKSDVNKQTENSKTIATTIRGLRDKLKDVRAEKERFEREKERFKREKEHLNREKESFERENQLLRTEIEAQVHINGILIGKNKKLRNEVESLGLTNADLNELVQKHKAGDSES</sequence>
<evidence type="ECO:0000313" key="4">
    <source>
        <dbReference type="Proteomes" id="UP001492380"/>
    </source>
</evidence>
<keyword evidence="1" id="KW-0175">Coiled coil</keyword>
<protein>
    <recommendedName>
        <fullName evidence="5">CCHC-type domain-containing protein</fullName>
    </recommendedName>
</protein>
<comment type="caution">
    <text evidence="3">The sequence shown here is derived from an EMBL/GenBank/DDBJ whole genome shotgun (WGS) entry which is preliminary data.</text>
</comment>
<feature type="region of interest" description="Disordered" evidence="2">
    <location>
        <begin position="1"/>
        <end position="38"/>
    </location>
</feature>
<feature type="compositionally biased region" description="Low complexity" evidence="2">
    <location>
        <begin position="137"/>
        <end position="149"/>
    </location>
</feature>
<feature type="coiled-coil region" evidence="1">
    <location>
        <begin position="245"/>
        <end position="339"/>
    </location>
</feature>
<dbReference type="EMBL" id="JBBWRZ010000003">
    <property type="protein sequence ID" value="KAK8240433.1"/>
    <property type="molecule type" value="Genomic_DNA"/>
</dbReference>
<feature type="compositionally biased region" description="Pro residues" evidence="2">
    <location>
        <begin position="150"/>
        <end position="184"/>
    </location>
</feature>
<name>A0ABR1YW61_9PEZI</name>
<proteinExistence type="predicted"/>
<evidence type="ECO:0008006" key="5">
    <source>
        <dbReference type="Google" id="ProtNLM"/>
    </source>
</evidence>
<evidence type="ECO:0000256" key="2">
    <source>
        <dbReference type="SAM" id="MobiDB-lite"/>
    </source>
</evidence>
<keyword evidence="4" id="KW-1185">Reference proteome</keyword>
<feature type="coiled-coil region" evidence="1">
    <location>
        <begin position="365"/>
        <end position="448"/>
    </location>
</feature>
<evidence type="ECO:0000313" key="3">
    <source>
        <dbReference type="EMBL" id="KAK8240433.1"/>
    </source>
</evidence>
<gene>
    <name evidence="3" type="ORF">HDK90DRAFT_183899</name>
</gene>
<feature type="compositionally biased region" description="Basic and acidic residues" evidence="2">
    <location>
        <begin position="29"/>
        <end position="38"/>
    </location>
</feature>
<accession>A0ABR1YW61</accession>
<feature type="compositionally biased region" description="Polar residues" evidence="2">
    <location>
        <begin position="101"/>
        <end position="119"/>
    </location>
</feature>
<organism evidence="3 4">
    <name type="scientific">Phyllosticta capitalensis</name>
    <dbReference type="NCBI Taxonomy" id="121624"/>
    <lineage>
        <taxon>Eukaryota</taxon>
        <taxon>Fungi</taxon>
        <taxon>Dikarya</taxon>
        <taxon>Ascomycota</taxon>
        <taxon>Pezizomycotina</taxon>
        <taxon>Dothideomycetes</taxon>
        <taxon>Dothideomycetes incertae sedis</taxon>
        <taxon>Botryosphaeriales</taxon>
        <taxon>Phyllostictaceae</taxon>
        <taxon>Phyllosticta</taxon>
    </lineage>
</organism>
<reference evidence="3 4" key="1">
    <citation type="submission" date="2024-04" db="EMBL/GenBank/DDBJ databases">
        <title>Phyllosticta paracitricarpa is synonymous to the EU quarantine fungus P. citricarpa based on phylogenomic analyses.</title>
        <authorList>
            <consortium name="Lawrence Berkeley National Laboratory"/>
            <person name="Van Ingen-Buijs V.A."/>
            <person name="Van Westerhoven A.C."/>
            <person name="Haridas S."/>
            <person name="Skiadas P."/>
            <person name="Martin F."/>
            <person name="Groenewald J.Z."/>
            <person name="Crous P.W."/>
            <person name="Seidl M.F."/>
        </authorList>
    </citation>
    <scope>NUCLEOTIDE SEQUENCE [LARGE SCALE GENOMIC DNA]</scope>
    <source>
        <strain evidence="3 4">CBS 123374</strain>
    </source>
</reference>
<evidence type="ECO:0000256" key="1">
    <source>
        <dbReference type="SAM" id="Coils"/>
    </source>
</evidence>
<feature type="region of interest" description="Disordered" evidence="2">
    <location>
        <begin position="94"/>
        <end position="202"/>
    </location>
</feature>